<evidence type="ECO:0000313" key="2">
    <source>
        <dbReference type="Ensembl" id="ENSACOP00000019058.1"/>
    </source>
</evidence>
<evidence type="ECO:0000313" key="3">
    <source>
        <dbReference type="Proteomes" id="UP000694522"/>
    </source>
</evidence>
<dbReference type="Ensembl" id="ENSACOT00000019737.1">
    <property type="protein sequence ID" value="ENSACOP00000019058.1"/>
    <property type="gene ID" value="ENSACOG00000013131.1"/>
</dbReference>
<dbReference type="Gene3D" id="2.40.128.680">
    <property type="match status" value="1"/>
</dbReference>
<organism evidence="2 3">
    <name type="scientific">Amazona collaria</name>
    <name type="common">yellow-billed parrot</name>
    <dbReference type="NCBI Taxonomy" id="241587"/>
    <lineage>
        <taxon>Eukaryota</taxon>
        <taxon>Metazoa</taxon>
        <taxon>Chordata</taxon>
        <taxon>Craniata</taxon>
        <taxon>Vertebrata</taxon>
        <taxon>Euteleostomi</taxon>
        <taxon>Archelosauria</taxon>
        <taxon>Archosauria</taxon>
        <taxon>Dinosauria</taxon>
        <taxon>Saurischia</taxon>
        <taxon>Theropoda</taxon>
        <taxon>Coelurosauria</taxon>
        <taxon>Aves</taxon>
        <taxon>Neognathae</taxon>
        <taxon>Neoaves</taxon>
        <taxon>Telluraves</taxon>
        <taxon>Australaves</taxon>
        <taxon>Psittaciformes</taxon>
        <taxon>Psittacidae</taxon>
        <taxon>Amazona</taxon>
    </lineage>
</organism>
<proteinExistence type="predicted"/>
<dbReference type="InterPro" id="IPR013924">
    <property type="entry name" value="RNase_H2_suC"/>
</dbReference>
<dbReference type="InterPro" id="IPR052863">
    <property type="entry name" value="RNase_H2_subunit_C"/>
</dbReference>
<accession>A0A8B9G2W7</accession>
<evidence type="ECO:0000256" key="1">
    <source>
        <dbReference type="SAM" id="MobiDB-lite"/>
    </source>
</evidence>
<protein>
    <submittedName>
        <fullName evidence="2">Uncharacterized protein</fullName>
    </submittedName>
</protein>
<dbReference type="CDD" id="cd09271">
    <property type="entry name" value="RNase_H2-C"/>
    <property type="match status" value="1"/>
</dbReference>
<dbReference type="GO" id="GO:0006401">
    <property type="term" value="P:RNA catabolic process"/>
    <property type="evidence" value="ECO:0007669"/>
    <property type="project" value="InterPro"/>
</dbReference>
<dbReference type="AlphaFoldDB" id="A0A8B9G2W7"/>
<feature type="compositionally biased region" description="Basic residues" evidence="1">
    <location>
        <begin position="26"/>
        <end position="37"/>
    </location>
</feature>
<dbReference type="PANTHER" id="PTHR47063">
    <property type="entry name" value="RIBONUCLEASE H2 SUBUNIT C"/>
    <property type="match status" value="1"/>
</dbReference>
<dbReference type="GO" id="GO:0032299">
    <property type="term" value="C:ribonuclease H2 complex"/>
    <property type="evidence" value="ECO:0007669"/>
    <property type="project" value="InterPro"/>
</dbReference>
<keyword evidence="3" id="KW-1185">Reference proteome</keyword>
<reference evidence="2" key="1">
    <citation type="submission" date="2025-08" db="UniProtKB">
        <authorList>
            <consortium name="Ensembl"/>
        </authorList>
    </citation>
    <scope>IDENTIFICATION</scope>
</reference>
<feature type="region of interest" description="Disordered" evidence="1">
    <location>
        <begin position="1"/>
        <end position="46"/>
    </location>
</feature>
<feature type="compositionally biased region" description="Polar residues" evidence="1">
    <location>
        <begin position="1"/>
        <end position="11"/>
    </location>
</feature>
<reference evidence="2" key="2">
    <citation type="submission" date="2025-09" db="UniProtKB">
        <authorList>
            <consortium name="Ensembl"/>
        </authorList>
    </citation>
    <scope>IDENTIFICATION</scope>
</reference>
<sequence length="183" mass="19443">MDPSRSDSPSHWTAPYPKLQLPSRPASRRPARRRPARHTSLPSPGGVAMAAVRLRPGSGAAAPLQAQLLPCAVGYHGPAPVAAFLRVQRGPGGELLTSFRGRRMGGRDLPLPHGYRGMVLQEEDPPHGDEDRCVTVTGTFDAIRDWGVDGVPPTGGLALALQWGDIAQAIHAPVPESHEEGDP</sequence>
<dbReference type="Proteomes" id="UP000694522">
    <property type="component" value="Unplaced"/>
</dbReference>
<dbReference type="PANTHER" id="PTHR47063:SF1">
    <property type="entry name" value="RIBONUCLEASE H2 SUBUNIT C"/>
    <property type="match status" value="1"/>
</dbReference>
<dbReference type="Pfam" id="PF08615">
    <property type="entry name" value="RNase_H2_suC"/>
    <property type="match status" value="1"/>
</dbReference>
<name>A0A8B9G2W7_9PSIT</name>